<proteinExistence type="predicted"/>
<dbReference type="Proteomes" id="UP001519272">
    <property type="component" value="Unassembled WGS sequence"/>
</dbReference>
<feature type="chain" id="PRO_5046071397" description="Bacterial Ig-like domain-containing protein" evidence="1">
    <location>
        <begin position="35"/>
        <end position="1536"/>
    </location>
</feature>
<reference evidence="3 4" key="1">
    <citation type="submission" date="2021-03" db="EMBL/GenBank/DDBJ databases">
        <title>Genomic Encyclopedia of Type Strains, Phase IV (KMG-IV): sequencing the most valuable type-strain genomes for metagenomic binning, comparative biology and taxonomic classification.</title>
        <authorList>
            <person name="Goeker M."/>
        </authorList>
    </citation>
    <scope>NUCLEOTIDE SEQUENCE [LARGE SCALE GENOMIC DNA]</scope>
    <source>
        <strain evidence="3 4">DSM 14349</strain>
    </source>
</reference>
<dbReference type="Pfam" id="PF07532">
    <property type="entry name" value="Big_4"/>
    <property type="match status" value="1"/>
</dbReference>
<dbReference type="RefSeq" id="WP_210088481.1">
    <property type="nucleotide sequence ID" value="NZ_JAGGKG010000005.1"/>
</dbReference>
<dbReference type="Pfam" id="PF07554">
    <property type="entry name" value="FIVAR"/>
    <property type="match status" value="2"/>
</dbReference>
<dbReference type="Gene3D" id="2.60.40.10">
    <property type="entry name" value="Immunoglobulins"/>
    <property type="match status" value="1"/>
</dbReference>
<dbReference type="Gene3D" id="2.60.120.260">
    <property type="entry name" value="Galactose-binding domain-like"/>
    <property type="match status" value="2"/>
</dbReference>
<dbReference type="EMBL" id="JAGGKG010000005">
    <property type="protein sequence ID" value="MBP1904807.1"/>
    <property type="molecule type" value="Genomic_DNA"/>
</dbReference>
<protein>
    <recommendedName>
        <fullName evidence="2">Bacterial Ig-like domain-containing protein</fullName>
    </recommendedName>
</protein>
<dbReference type="InterPro" id="IPR011081">
    <property type="entry name" value="Big_4"/>
</dbReference>
<evidence type="ECO:0000259" key="2">
    <source>
        <dbReference type="Pfam" id="PF07532"/>
    </source>
</evidence>
<accession>A0ABS4FQE9</accession>
<gene>
    <name evidence="3" type="ORF">J2Z32_001431</name>
</gene>
<name>A0ABS4FQE9_9BACL</name>
<dbReference type="SUPFAM" id="SSF49785">
    <property type="entry name" value="Galactose-binding domain-like"/>
    <property type="match status" value="2"/>
</dbReference>
<sequence>MKSKPWLRKSLRKIMRKSIAIIGCITLATSLVPASTSANYTTNYEMPGVGHDHGTAQWNDSNVFVQEGVDFSSETVGQMMKQIESFDFAAFANDHQNLPWLDELLVNKGVIPDDIADEGSANTLFSRGSALYMKSQDNSKLGFVGQVHYADTLNQDKMVEISLSTGAVTENKAERKNYPSHGNYTYSSGALQINQKKFITYGNSVVTLLEFTNPSSQPITFTLTAKSPFVNKVDGEELIGERVAAPLMISTEGAKVVKAMSYVDVHLSGNGLNPVEQSKALIKEITVPGNGKIEQRVVMGWLAEEIPASKTEYEQWKAMPSNAAAFEAQVKAYNAWWADNIPYIDIPDENVKKVLYYWWWCNRFNLLDANIPGNDWQFPMNMEGVLGYNNGITVSVPWALQDLKWLRNPAYAYGTWLAQGEYSENKNYKNNPGRPNIWTWDMMQNTSQVGWEAYKIYGGGNKILKKFADIAANDVTGTLAHFKGTDPSLVYYNHGPMTGNDGDTVSMHWNGGGNYARLDGSATTYGNAVATAEMYQELGETSNANNMETIGDQIRQSILTKMWFDGNDFDGDGKPDSNGQGSFLHKKTVGAQDVFVPWRDNNLFVFNFGVVPTALEANYEAKYLSQLADYGDPNYYPIFPFFTADQHSIMKRVQDYVDGKTNAYGTDQFAWCNFGNYINTITASLRQYPVQNINADTYKQLFDWGAWLHTVEPGNTDHLDSNEFFWLEDYYFGTPWTKDNPPNPSGKMVRAWIHHDTLGMMNYTVMEDIAGLQPRTDEKIELWPIGINYDYFAVDNVRYHDADLSIVWQDPAKFSQQPHYQGIPAGFSLFINGERVMATNELSHVIFDTTTGKVILPEGDIAGAVGSNAETEVIYEKGSSVTLASAGATSLSSVTKVVDMFNKAGIDIVNDSVNLATLPTTQVTSTYIKQGSNLDALVDGSTIASTKHTSNTALFGGSPNKEDTITFNFDEPQMVDNVKVYFFNDRLQAGYGTPQQFGVEYLAQDGVTWRPVEGQFRYPALIASNYNDVQFTAVNTAAIRINVTHSLEFATGIKEIQIYNNQLANVQPAINQAPRILLERTTYAVGEGEEIKLIPTIHDDGLPSGKLTYQWSKVSGEGEPEQLDVNEPIFKAVFPAVGKYVYRLTVSDGELSSSMDIEFNVAVATQDIENMLAPYASRDDGKIVRNGDDFTSESWATLEEAIGQAKALLGTENYTAEQINTARTSLQSAISGLKYKNLALLANASTSYVSPWESLKGINDGFIPYTSGNIGKPEEEVQYGNWADAADQHFLQYEWSQPVKLSQSSIYFFDDGGGVQLPADYSIEYWDDSLNAFTPVANVQGKTIQKNTFNTMTFDEITTTKLRLVLVRQPSVWTGVKEWRVWGSQAMGRTDIISAENVEVDTIVGALPTLPDKVKVTYSDHTIGFADVTWNEVPFNEVTTAHTFQVIGKIVGTSINATCLVTVKYDKSELVIAIEEANEIVENKAQYEATEQQWESLELALAQANEVNERGSATEGEITTALQQLQAALSVIQQVN</sequence>
<dbReference type="SUPFAM" id="SSF48208">
    <property type="entry name" value="Six-hairpin glycosidases"/>
    <property type="match status" value="1"/>
</dbReference>
<dbReference type="InterPro" id="IPR008979">
    <property type="entry name" value="Galactose-bd-like_sf"/>
</dbReference>
<dbReference type="InterPro" id="IPR013783">
    <property type="entry name" value="Ig-like_fold"/>
</dbReference>
<comment type="caution">
    <text evidence="3">The sequence shown here is derived from an EMBL/GenBank/DDBJ whole genome shotgun (WGS) entry which is preliminary data.</text>
</comment>
<evidence type="ECO:0000256" key="1">
    <source>
        <dbReference type="SAM" id="SignalP"/>
    </source>
</evidence>
<evidence type="ECO:0000313" key="4">
    <source>
        <dbReference type="Proteomes" id="UP001519272"/>
    </source>
</evidence>
<dbReference type="InterPro" id="IPR008928">
    <property type="entry name" value="6-hairpin_glycosidase_sf"/>
</dbReference>
<feature type="signal peptide" evidence="1">
    <location>
        <begin position="1"/>
        <end position="34"/>
    </location>
</feature>
<keyword evidence="1" id="KW-0732">Signal</keyword>
<organism evidence="3 4">
    <name type="scientific">Paenibacillus turicensis</name>
    <dbReference type="NCBI Taxonomy" id="160487"/>
    <lineage>
        <taxon>Bacteria</taxon>
        <taxon>Bacillati</taxon>
        <taxon>Bacillota</taxon>
        <taxon>Bacilli</taxon>
        <taxon>Bacillales</taxon>
        <taxon>Paenibacillaceae</taxon>
        <taxon>Paenibacillus</taxon>
    </lineage>
</organism>
<keyword evidence="4" id="KW-1185">Reference proteome</keyword>
<evidence type="ECO:0000313" key="3">
    <source>
        <dbReference type="EMBL" id="MBP1904807.1"/>
    </source>
</evidence>
<dbReference type="Gene3D" id="1.20.1270.90">
    <property type="entry name" value="AF1782-like"/>
    <property type="match status" value="2"/>
</dbReference>
<feature type="domain" description="Bacterial Ig-like" evidence="2">
    <location>
        <begin position="1396"/>
        <end position="1452"/>
    </location>
</feature>